<organism evidence="1 2">
    <name type="scientific">Pedobacter miscanthi</name>
    <dbReference type="NCBI Taxonomy" id="2259170"/>
    <lineage>
        <taxon>Bacteria</taxon>
        <taxon>Pseudomonadati</taxon>
        <taxon>Bacteroidota</taxon>
        <taxon>Sphingobacteriia</taxon>
        <taxon>Sphingobacteriales</taxon>
        <taxon>Sphingobacteriaceae</taxon>
        <taxon>Pedobacter</taxon>
    </lineage>
</organism>
<evidence type="ECO:0000313" key="1">
    <source>
        <dbReference type="EMBL" id="RBQ08927.1"/>
    </source>
</evidence>
<dbReference type="AlphaFoldDB" id="A0A366L4X9"/>
<proteinExistence type="predicted"/>
<dbReference type="Proteomes" id="UP000252081">
    <property type="component" value="Unassembled WGS sequence"/>
</dbReference>
<dbReference type="RefSeq" id="WP_113948102.1">
    <property type="nucleotide sequence ID" value="NZ_QNQU01000005.1"/>
</dbReference>
<gene>
    <name evidence="1" type="ORF">DRW42_06880</name>
</gene>
<keyword evidence="2" id="KW-1185">Reference proteome</keyword>
<protein>
    <submittedName>
        <fullName evidence="1">Uncharacterized protein</fullName>
    </submittedName>
</protein>
<evidence type="ECO:0000313" key="2">
    <source>
        <dbReference type="Proteomes" id="UP000252081"/>
    </source>
</evidence>
<comment type="caution">
    <text evidence="1">The sequence shown here is derived from an EMBL/GenBank/DDBJ whole genome shotgun (WGS) entry which is preliminary data.</text>
</comment>
<dbReference type="OrthoDB" id="773194at2"/>
<sequence length="87" mass="9983">MEIADDSNDGKTLSRIIQEYADLWADVMLDKNLMKALEKINKDINDLDRLIVRRGTQGLDTVIYSKIANQLLVMEEIIREKVNHPGL</sequence>
<accession>A0A366L4X9</accession>
<name>A0A366L4X9_9SPHI</name>
<dbReference type="EMBL" id="QNQU01000005">
    <property type="protein sequence ID" value="RBQ08927.1"/>
    <property type="molecule type" value="Genomic_DNA"/>
</dbReference>
<reference evidence="1 2" key="1">
    <citation type="submission" date="2018-07" db="EMBL/GenBank/DDBJ databases">
        <title>A draft genome of a endophytic bacteria, a new species of Pedobacter.</title>
        <authorList>
            <person name="Zhang Z.D."/>
            <person name="Chen Z.J."/>
        </authorList>
    </citation>
    <scope>NUCLEOTIDE SEQUENCE [LARGE SCALE GENOMIC DNA]</scope>
    <source>
        <strain evidence="1 2">RS10</strain>
    </source>
</reference>